<dbReference type="EMBL" id="CAJPWZ010001483">
    <property type="protein sequence ID" value="CAG2216400.1"/>
    <property type="molecule type" value="Genomic_DNA"/>
</dbReference>
<dbReference type="PANTHER" id="PTHR19860:SF18">
    <property type="entry name" value="DUF4062 DOMAIN-CONTAINING PROTEIN"/>
    <property type="match status" value="1"/>
</dbReference>
<dbReference type="OrthoDB" id="2325716at2759"/>
<evidence type="ECO:0000256" key="1">
    <source>
        <dbReference type="ARBA" id="ARBA00022737"/>
    </source>
</evidence>
<dbReference type="PANTHER" id="PTHR19860">
    <property type="entry name" value="DDB1- AND CUL4-ASSOCIATED FACTOR 12-RELATED"/>
    <property type="match status" value="1"/>
</dbReference>
<protein>
    <submittedName>
        <fullName evidence="3">Uncharacterized protein</fullName>
    </submittedName>
</protein>
<keyword evidence="4" id="KW-1185">Reference proteome</keyword>
<dbReference type="InterPro" id="IPR027417">
    <property type="entry name" value="P-loop_NTPase"/>
</dbReference>
<dbReference type="GO" id="GO:0080008">
    <property type="term" value="C:Cul4-RING E3 ubiquitin ligase complex"/>
    <property type="evidence" value="ECO:0007669"/>
    <property type="project" value="TreeGrafter"/>
</dbReference>
<dbReference type="InterPro" id="IPR051191">
    <property type="entry name" value="DCAF12"/>
</dbReference>
<dbReference type="SUPFAM" id="SSF52540">
    <property type="entry name" value="P-loop containing nucleoside triphosphate hydrolases"/>
    <property type="match status" value="1"/>
</dbReference>
<dbReference type="Gene3D" id="3.40.50.300">
    <property type="entry name" value="P-loop containing nucleotide triphosphate hydrolases"/>
    <property type="match status" value="1"/>
</dbReference>
<evidence type="ECO:0000256" key="2">
    <source>
        <dbReference type="SAM" id="MobiDB-lite"/>
    </source>
</evidence>
<proteinExistence type="predicted"/>
<evidence type="ECO:0000313" key="4">
    <source>
        <dbReference type="Proteomes" id="UP000683360"/>
    </source>
</evidence>
<organism evidence="3 4">
    <name type="scientific">Mytilus edulis</name>
    <name type="common">Blue mussel</name>
    <dbReference type="NCBI Taxonomy" id="6550"/>
    <lineage>
        <taxon>Eukaryota</taxon>
        <taxon>Metazoa</taxon>
        <taxon>Spiralia</taxon>
        <taxon>Lophotrochozoa</taxon>
        <taxon>Mollusca</taxon>
        <taxon>Bivalvia</taxon>
        <taxon>Autobranchia</taxon>
        <taxon>Pteriomorphia</taxon>
        <taxon>Mytilida</taxon>
        <taxon>Mytiloidea</taxon>
        <taxon>Mytilidae</taxon>
        <taxon>Mytilinae</taxon>
        <taxon>Mytilus</taxon>
    </lineage>
</organism>
<feature type="region of interest" description="Disordered" evidence="2">
    <location>
        <begin position="1"/>
        <end position="20"/>
    </location>
</feature>
<keyword evidence="1" id="KW-0677">Repeat</keyword>
<evidence type="ECO:0000313" key="3">
    <source>
        <dbReference type="EMBL" id="CAG2216400.1"/>
    </source>
</evidence>
<reference evidence="3" key="1">
    <citation type="submission" date="2021-03" db="EMBL/GenBank/DDBJ databases">
        <authorList>
            <person name="Bekaert M."/>
        </authorList>
    </citation>
    <scope>NUCLEOTIDE SEQUENCE</scope>
</reference>
<comment type="caution">
    <text evidence="3">The sequence shown here is derived from an EMBL/GenBank/DDBJ whole genome shotgun (WGS) entry which is preliminary data.</text>
</comment>
<name>A0A8S3S712_MYTED</name>
<gene>
    <name evidence="3" type="ORF">MEDL_30156</name>
</gene>
<feature type="compositionally biased region" description="Acidic residues" evidence="2">
    <location>
        <begin position="7"/>
        <end position="17"/>
    </location>
</feature>
<dbReference type="Proteomes" id="UP000683360">
    <property type="component" value="Unassembled WGS sequence"/>
</dbReference>
<dbReference type="AlphaFoldDB" id="A0A8S3S712"/>
<accession>A0A8S3S712</accession>
<sequence>MVMEGYIFDEDEDEEPEQNQKFHIRKPVKPYICSTPGDFSEERDFLLENVFPKLREICKLRGGYFSPVDIRWENDDEQVVNGHLLKLLLDYICNCCPYFICLLGETYGPYRSLDAPKLPKRFKINEDADWLDKNYLIAASAGYDWVLQEGHQNTSLTELEIIQAAFLNNTKHCHFYYRQPEHLNHKYGHLPSEEKEKLSQIHLPDNQEEYRDWAANETFAEVRRQVFITSPATKTAMEKMTEFALTALDEPSFEPEAELSKLRTHTLTKMLKKKKSVEIKYKSILSVYGDRGCGKSTLIANWIKKFKSENPEIKVIHQYTGSCSKNTDIAYFLRQCIQELRYEFLRQGGAKKKDSRKNQMKQFSLHSLKAGGGSAATSNEPENEWKEQKKKFHSHVAKFFLKQPFCQRTIEELPWQLLSAGDIKTLVKVLTDPVILEGFLDETKKNPSNRQDLAFYWNILKDEGISVTTTYQQMLMKLGILDPVVYDSEDFDREEMSTSMSMEEKSDTPTIPIIITTPAPEGELSIIEETGSIPDTELQKVCLIL</sequence>